<dbReference type="Proteomes" id="UP000265619">
    <property type="component" value="Unassembled WGS sequence"/>
</dbReference>
<organism evidence="1 2">
    <name type="scientific">Acidovorax cavernicola</name>
    <dbReference type="NCBI Taxonomy" id="1675792"/>
    <lineage>
        <taxon>Bacteria</taxon>
        <taxon>Pseudomonadati</taxon>
        <taxon>Pseudomonadota</taxon>
        <taxon>Betaproteobacteria</taxon>
        <taxon>Burkholderiales</taxon>
        <taxon>Comamonadaceae</taxon>
        <taxon>Acidovorax</taxon>
    </lineage>
</organism>
<reference evidence="1 2" key="1">
    <citation type="submission" date="2018-09" db="EMBL/GenBank/DDBJ databases">
        <title>Acidovorax cavernicola nov. sp. isolated from Gruta de las Maravillas (Aracena, Spain).</title>
        <authorList>
            <person name="Jurado V."/>
            <person name="Gutierrez-Patricio S."/>
            <person name="Gonzalez-Pimentel J.L."/>
            <person name="Miller A.Z."/>
            <person name="Laiz L."/>
            <person name="Saiz-Jimenez C."/>
        </authorList>
    </citation>
    <scope>NUCLEOTIDE SEQUENCE [LARGE SCALE GENOMIC DNA]</scope>
    <source>
        <strain evidence="1 2">1011MAR4D40.2</strain>
    </source>
</reference>
<dbReference type="EMBL" id="QXMN01000018">
    <property type="protein sequence ID" value="RIX78814.1"/>
    <property type="molecule type" value="Genomic_DNA"/>
</dbReference>
<protein>
    <submittedName>
        <fullName evidence="1">Uncharacterized protein</fullName>
    </submittedName>
</protein>
<evidence type="ECO:0000313" key="1">
    <source>
        <dbReference type="EMBL" id="RIX78814.1"/>
    </source>
</evidence>
<accession>A0A9X8D403</accession>
<name>A0A9X8D403_9BURK</name>
<dbReference type="AlphaFoldDB" id="A0A9X8D403"/>
<evidence type="ECO:0000313" key="2">
    <source>
        <dbReference type="Proteomes" id="UP000265619"/>
    </source>
</evidence>
<proteinExistence type="predicted"/>
<sequence>MFVTMDSHEVRISSMLAGPGVRCWRAVKLNLSIPFFFPTWVVQEDDLEVPERALLIYESDFLDLFESVGPQSLRHLQYLAPMESDRDRWQIRDIRKIWSATSGDADQVEHLVLEDESGAQFTHYYMGTSFSIRHQIWPVN</sequence>
<keyword evidence="2" id="KW-1185">Reference proteome</keyword>
<comment type="caution">
    <text evidence="1">The sequence shown here is derived from an EMBL/GenBank/DDBJ whole genome shotgun (WGS) entry which is preliminary data.</text>
</comment>
<gene>
    <name evidence="1" type="ORF">D3H34_15510</name>
</gene>